<evidence type="ECO:0000313" key="1">
    <source>
        <dbReference type="EMBL" id="KAI3738682.1"/>
    </source>
</evidence>
<reference evidence="1 2" key="2">
    <citation type="journal article" date="2022" name="Mol. Ecol. Resour.">
        <title>The genomes of chicory, endive, great burdock and yacon provide insights into Asteraceae paleo-polyploidization history and plant inulin production.</title>
        <authorList>
            <person name="Fan W."/>
            <person name="Wang S."/>
            <person name="Wang H."/>
            <person name="Wang A."/>
            <person name="Jiang F."/>
            <person name="Liu H."/>
            <person name="Zhao H."/>
            <person name="Xu D."/>
            <person name="Zhang Y."/>
        </authorList>
    </citation>
    <scope>NUCLEOTIDE SEQUENCE [LARGE SCALE GENOMIC DNA]</scope>
    <source>
        <strain evidence="2">cv. Punajuju</strain>
        <tissue evidence="1">Leaves</tissue>
    </source>
</reference>
<accession>A0ACB9CWI1</accession>
<organism evidence="1 2">
    <name type="scientific">Cichorium intybus</name>
    <name type="common">Chicory</name>
    <dbReference type="NCBI Taxonomy" id="13427"/>
    <lineage>
        <taxon>Eukaryota</taxon>
        <taxon>Viridiplantae</taxon>
        <taxon>Streptophyta</taxon>
        <taxon>Embryophyta</taxon>
        <taxon>Tracheophyta</taxon>
        <taxon>Spermatophyta</taxon>
        <taxon>Magnoliopsida</taxon>
        <taxon>eudicotyledons</taxon>
        <taxon>Gunneridae</taxon>
        <taxon>Pentapetalae</taxon>
        <taxon>asterids</taxon>
        <taxon>campanulids</taxon>
        <taxon>Asterales</taxon>
        <taxon>Asteraceae</taxon>
        <taxon>Cichorioideae</taxon>
        <taxon>Cichorieae</taxon>
        <taxon>Cichoriinae</taxon>
        <taxon>Cichorium</taxon>
    </lineage>
</organism>
<proteinExistence type="predicted"/>
<protein>
    <submittedName>
        <fullName evidence="1">Uncharacterized protein</fullName>
    </submittedName>
</protein>
<gene>
    <name evidence="1" type="ORF">L2E82_28770</name>
</gene>
<reference evidence="2" key="1">
    <citation type="journal article" date="2022" name="Mol. Ecol. Resour.">
        <title>The genomes of chicory, endive, great burdock and yacon provide insights into Asteraceae palaeo-polyploidization history and plant inulin production.</title>
        <authorList>
            <person name="Fan W."/>
            <person name="Wang S."/>
            <person name="Wang H."/>
            <person name="Wang A."/>
            <person name="Jiang F."/>
            <person name="Liu H."/>
            <person name="Zhao H."/>
            <person name="Xu D."/>
            <person name="Zhang Y."/>
        </authorList>
    </citation>
    <scope>NUCLEOTIDE SEQUENCE [LARGE SCALE GENOMIC DNA]</scope>
    <source>
        <strain evidence="2">cv. Punajuju</strain>
    </source>
</reference>
<evidence type="ECO:0000313" key="2">
    <source>
        <dbReference type="Proteomes" id="UP001055811"/>
    </source>
</evidence>
<comment type="caution">
    <text evidence="1">The sequence shown here is derived from an EMBL/GenBank/DDBJ whole genome shotgun (WGS) entry which is preliminary data.</text>
</comment>
<name>A0ACB9CWI1_CICIN</name>
<dbReference type="Proteomes" id="UP001055811">
    <property type="component" value="Linkage Group LG05"/>
</dbReference>
<dbReference type="EMBL" id="CM042013">
    <property type="protein sequence ID" value="KAI3738682.1"/>
    <property type="molecule type" value="Genomic_DNA"/>
</dbReference>
<sequence>MGREDQLPSGHGGFRRWRLPVATAFARPPFSMAPPATVAIVCSSSSASDSSTGDSLAMAAFGDNGSNHLRSSSVPGSTTVNGFFVSPMTLRGYKQQIWVFFGSPTTLRQSTGGE</sequence>
<keyword evidence="2" id="KW-1185">Reference proteome</keyword>